<gene>
    <name evidence="6" type="ORF">PV08_01715</name>
</gene>
<feature type="compositionally biased region" description="Polar residues" evidence="4">
    <location>
        <begin position="270"/>
        <end position="279"/>
    </location>
</feature>
<dbReference type="InterPro" id="IPR046347">
    <property type="entry name" value="bZIP_sf"/>
</dbReference>
<dbReference type="GO" id="GO:0001228">
    <property type="term" value="F:DNA-binding transcription activator activity, RNA polymerase II-specific"/>
    <property type="evidence" value="ECO:0007669"/>
    <property type="project" value="TreeGrafter"/>
</dbReference>
<evidence type="ECO:0000256" key="3">
    <source>
        <dbReference type="SAM" id="Coils"/>
    </source>
</evidence>
<feature type="region of interest" description="Disordered" evidence="4">
    <location>
        <begin position="185"/>
        <end position="224"/>
    </location>
</feature>
<feature type="coiled-coil region" evidence="3">
    <location>
        <begin position="122"/>
        <end position="149"/>
    </location>
</feature>
<evidence type="ECO:0000256" key="4">
    <source>
        <dbReference type="SAM" id="MobiDB-lite"/>
    </source>
</evidence>
<dbReference type="HOGENOM" id="CLU_556709_0_0_1"/>
<comment type="subcellular location">
    <subcellularLocation>
        <location evidence="1">Nucleus</location>
    </subcellularLocation>
</comment>
<dbReference type="RefSeq" id="XP_016241351.1">
    <property type="nucleotide sequence ID" value="XM_016376075.1"/>
</dbReference>
<evidence type="ECO:0000256" key="1">
    <source>
        <dbReference type="ARBA" id="ARBA00004123"/>
    </source>
</evidence>
<dbReference type="CDD" id="cd14688">
    <property type="entry name" value="bZIP_YAP"/>
    <property type="match status" value="1"/>
</dbReference>
<dbReference type="VEuPathDB" id="FungiDB:PV08_01715"/>
<dbReference type="Gene3D" id="1.20.5.170">
    <property type="match status" value="1"/>
</dbReference>
<dbReference type="GO" id="GO:0090575">
    <property type="term" value="C:RNA polymerase II transcription regulator complex"/>
    <property type="evidence" value="ECO:0007669"/>
    <property type="project" value="TreeGrafter"/>
</dbReference>
<feature type="domain" description="BZIP" evidence="5">
    <location>
        <begin position="103"/>
        <end position="117"/>
    </location>
</feature>
<dbReference type="Proteomes" id="UP000053328">
    <property type="component" value="Unassembled WGS sequence"/>
</dbReference>
<accession>A0A0D2BRU9</accession>
<evidence type="ECO:0000259" key="5">
    <source>
        <dbReference type="PROSITE" id="PS00036"/>
    </source>
</evidence>
<dbReference type="PROSITE" id="PS00036">
    <property type="entry name" value="BZIP_BASIC"/>
    <property type="match status" value="1"/>
</dbReference>
<dbReference type="SUPFAM" id="SSF57959">
    <property type="entry name" value="Leucine zipper domain"/>
    <property type="match status" value="1"/>
</dbReference>
<name>A0A0D2BRU9_9EURO</name>
<dbReference type="SMART" id="SM00338">
    <property type="entry name" value="BRLZ"/>
    <property type="match status" value="1"/>
</dbReference>
<dbReference type="GO" id="GO:0000976">
    <property type="term" value="F:transcription cis-regulatory region binding"/>
    <property type="evidence" value="ECO:0007669"/>
    <property type="project" value="InterPro"/>
</dbReference>
<dbReference type="EMBL" id="KN847492">
    <property type="protein sequence ID" value="KIW21135.1"/>
    <property type="molecule type" value="Genomic_DNA"/>
</dbReference>
<evidence type="ECO:0000256" key="2">
    <source>
        <dbReference type="ARBA" id="ARBA00023242"/>
    </source>
</evidence>
<dbReference type="PANTHER" id="PTHR40621">
    <property type="entry name" value="TRANSCRIPTION FACTOR KAPC-RELATED"/>
    <property type="match status" value="1"/>
</dbReference>
<dbReference type="InterPro" id="IPR004827">
    <property type="entry name" value="bZIP"/>
</dbReference>
<evidence type="ECO:0000313" key="7">
    <source>
        <dbReference type="Proteomes" id="UP000053328"/>
    </source>
</evidence>
<dbReference type="PANTHER" id="PTHR40621:SF9">
    <property type="entry name" value="MEAB PROTEIN"/>
    <property type="match status" value="1"/>
</dbReference>
<keyword evidence="3" id="KW-0175">Coiled coil</keyword>
<feature type="compositionally biased region" description="Basic and acidic residues" evidence="4">
    <location>
        <begin position="355"/>
        <end position="368"/>
    </location>
</feature>
<proteinExistence type="predicted"/>
<feature type="region of interest" description="Disordered" evidence="4">
    <location>
        <begin position="246"/>
        <end position="373"/>
    </location>
</feature>
<feature type="compositionally biased region" description="Low complexity" evidence="4">
    <location>
        <begin position="246"/>
        <end position="269"/>
    </location>
</feature>
<dbReference type="AlphaFoldDB" id="A0A0D2BRU9"/>
<organism evidence="6 7">
    <name type="scientific">Exophiala spinifera</name>
    <dbReference type="NCBI Taxonomy" id="91928"/>
    <lineage>
        <taxon>Eukaryota</taxon>
        <taxon>Fungi</taxon>
        <taxon>Dikarya</taxon>
        <taxon>Ascomycota</taxon>
        <taxon>Pezizomycotina</taxon>
        <taxon>Eurotiomycetes</taxon>
        <taxon>Chaetothyriomycetidae</taxon>
        <taxon>Chaetothyriales</taxon>
        <taxon>Herpotrichiellaceae</taxon>
        <taxon>Exophiala</taxon>
    </lineage>
</organism>
<feature type="compositionally biased region" description="Polar residues" evidence="4">
    <location>
        <begin position="320"/>
        <end position="331"/>
    </location>
</feature>
<keyword evidence="2" id="KW-0539">Nucleus</keyword>
<feature type="compositionally biased region" description="Low complexity" evidence="4">
    <location>
        <begin position="188"/>
        <end position="197"/>
    </location>
</feature>
<keyword evidence="7" id="KW-1185">Reference proteome</keyword>
<dbReference type="OrthoDB" id="2285533at2759"/>
<dbReference type="GeneID" id="27328798"/>
<dbReference type="InterPro" id="IPR050936">
    <property type="entry name" value="AP-1-like"/>
</dbReference>
<evidence type="ECO:0000313" key="6">
    <source>
        <dbReference type="EMBL" id="KIW21135.1"/>
    </source>
</evidence>
<protein>
    <recommendedName>
        <fullName evidence="5">BZIP domain-containing protein</fullName>
    </recommendedName>
</protein>
<reference evidence="6 7" key="1">
    <citation type="submission" date="2015-01" db="EMBL/GenBank/DDBJ databases">
        <title>The Genome Sequence of Exophiala spinifera CBS89968.</title>
        <authorList>
            <consortium name="The Broad Institute Genomics Platform"/>
            <person name="Cuomo C."/>
            <person name="de Hoog S."/>
            <person name="Gorbushina A."/>
            <person name="Stielow B."/>
            <person name="Teixiera M."/>
            <person name="Abouelleil A."/>
            <person name="Chapman S.B."/>
            <person name="Priest M."/>
            <person name="Young S.K."/>
            <person name="Wortman J."/>
            <person name="Nusbaum C."/>
            <person name="Birren B."/>
        </authorList>
    </citation>
    <scope>NUCLEOTIDE SEQUENCE [LARGE SCALE GENOMIC DNA]</scope>
    <source>
        <strain evidence="6 7">CBS 89968</strain>
    </source>
</reference>
<sequence>MHPTELSDRASLDPDVFRRESRMSKEELWLSSRALTYFFAGIDNEGGHDCVDAAEDSSLQISSTTSSKDKRGKQVVSLRVCSPLAERSYTHAVGQASAVLEDRRQRNRQAQATFRLRRNEHLKQLEATIQQHQQTIRDLQESVRVASDDCLMLRYKNSILERVLLEKGIDVREEVYAKPLLPTKRRVSGASSRNSSSVQCGRNKRARDTLYPGSAPAVQAPVQTKTTSSSFHVGRLVPEVFASAPATSSVAPSVSEQSQSSTSRSPRLSQWQPRTTVSAETGMRTVRATKQAQDFQQAARARKHDLEHPHHNRSALQMPRPTSTTTSQSASRPRDPSRGHSVVPYSTMATATSEEAGHGHEVSFEKTTKKPHHALGKLPPSLFCPFLLGSCDHVHVREHEHEHEHDPDCELLLTTEPSHHDVHAHHFDFDLGIDIDMDMLENTLPELVPSQSTPTTVTYEELQDLSPFNAYGGGLDWTRSSNLVFEKPVK</sequence>